<sequence>MSIYKSSVNNPITTLMIFVGIIVMGLYSLTKLPVDLYPEMEPPYISVITTYPGANASDIETNVTKRIEDALNSVDNLKEISSVSYDNMSMVRLEFEWNANLDEASNDMRDAIDRIIDYLPEACDRPTIFKFNTSMMPILFYAIKANESYPGLNKIIEEKIINPLNRINGIGSISMMGAPSRKVYVEVDPKLLDAYRLTLEQVGAVVGAENLNMPSGNVKMGMMDYQLRVQGEFAGSAEINNLVVGYHEGKTIYLRDVAQVKDTLKDVSLDERIDGQRGMRMFVMKQSGANTVKIARQVKTAMADLVQTLPPDIEIEEIIDTSTFISDSISNLSETILYALLFVVLVVFSFLGRWRATIIIVLTIPISLIVSFIYLYMTGGSLNIISLTSISIAIGMVVDDAIVVLENITKHIERGASPREAAIYATNEVWLSVIVTTAVIVAVFMPLTMVGGMTGVLFKQLGWIVTITVVTSTIAAITLTPMLASRLMRLRPRVEKPGRWSYQNTVEKWLDKLDDFYERLIRWSLRNKKKVSAVSFALFIGAFGLMKFVGTDFMPESDESRMTAMVELQTGLRVEETMKVARRLEALVGEHFPEVKLMSTSSGSDDEGSMSSLFNTSGSHIVNLQMRLVPTKERTRTVWEMAEAMRGYLGEIPEVINYNISTASAGFGGSSNTVDVEIFGYDFNTTNRLAEEVKTRVSKIPGARDVQISRKNDKPELQIVLDKQKLAQHGLSSASVSKAISYRVDGMTASQFREEGEEYDIIVRLKEQYRSSITDLENLTITSPAGKQVKLVEIARVQEYWGPPNIERKRKERVVTISVKPVDVSLGDMASAIKKELAQINFPQEVLVNVGGAYEDQMESFADLGLLLLLSLVLVFLVMASQFESFVMPFVIMFSIPFAFTGVILALVVTGASLSVIAALGAVLLVGIVVKNGIVLVDYINLMRDRGYELSEAIALSGRSRLRPVLMTALTTILGMLPMALSTGDGSEMWRPMGISVIGGLTISTVITMVIVPVMYSIFAKHGERDKKNRVRKQFQFMHD</sequence>
<feature type="transmembrane region" description="Helical" evidence="1">
    <location>
        <begin position="531"/>
        <end position="550"/>
    </location>
</feature>
<feature type="transmembrane region" description="Helical" evidence="1">
    <location>
        <begin position="993"/>
        <end position="1019"/>
    </location>
</feature>
<keyword evidence="3" id="KW-1185">Reference proteome</keyword>
<dbReference type="Gene3D" id="3.30.70.1430">
    <property type="entry name" value="Multidrug efflux transporter AcrB pore domain"/>
    <property type="match status" value="2"/>
</dbReference>
<dbReference type="Pfam" id="PF00873">
    <property type="entry name" value="ACR_tran"/>
    <property type="match status" value="1"/>
</dbReference>
<feature type="transmembrane region" description="Helical" evidence="1">
    <location>
        <begin position="429"/>
        <end position="449"/>
    </location>
</feature>
<feature type="transmembrane region" description="Helical" evidence="1">
    <location>
        <begin position="461"/>
        <end position="484"/>
    </location>
</feature>
<dbReference type="Proteomes" id="UP000249239">
    <property type="component" value="Unassembled WGS sequence"/>
</dbReference>
<proteinExistence type="predicted"/>
<dbReference type="PANTHER" id="PTHR32063:SF0">
    <property type="entry name" value="SWARMING MOTILITY PROTEIN SWRC"/>
    <property type="match status" value="1"/>
</dbReference>
<dbReference type="Gene3D" id="1.20.1640.10">
    <property type="entry name" value="Multidrug efflux transporter AcrB transmembrane domain"/>
    <property type="match status" value="2"/>
</dbReference>
<dbReference type="Gene3D" id="3.30.70.1440">
    <property type="entry name" value="Multidrug efflux transporter AcrB pore domain"/>
    <property type="match status" value="1"/>
</dbReference>
<feature type="transmembrane region" description="Helical" evidence="1">
    <location>
        <begin position="383"/>
        <end position="408"/>
    </location>
</feature>
<dbReference type="InterPro" id="IPR027463">
    <property type="entry name" value="AcrB_DN_DC_subdom"/>
</dbReference>
<feature type="transmembrane region" description="Helical" evidence="1">
    <location>
        <begin position="335"/>
        <end position="351"/>
    </location>
</feature>
<keyword evidence="1" id="KW-1133">Transmembrane helix</keyword>
<name>A0A2W7NTH2_9BACT</name>
<feature type="transmembrane region" description="Helical" evidence="1">
    <location>
        <begin position="886"/>
        <end position="910"/>
    </location>
</feature>
<dbReference type="RefSeq" id="WP_111446211.1">
    <property type="nucleotide sequence ID" value="NZ_QKZK01000019.1"/>
</dbReference>
<dbReference type="GO" id="GO:0005886">
    <property type="term" value="C:plasma membrane"/>
    <property type="evidence" value="ECO:0007669"/>
    <property type="project" value="TreeGrafter"/>
</dbReference>
<reference evidence="2 3" key="1">
    <citation type="submission" date="2018-06" db="EMBL/GenBank/DDBJ databases">
        <title>Genomic Encyclopedia of Archaeal and Bacterial Type Strains, Phase II (KMG-II): from individual species to whole genera.</title>
        <authorList>
            <person name="Goeker M."/>
        </authorList>
    </citation>
    <scope>NUCLEOTIDE SEQUENCE [LARGE SCALE GENOMIC DNA]</scope>
    <source>
        <strain evidence="2 3">DSM 6779</strain>
    </source>
</reference>
<feature type="transmembrane region" description="Helical" evidence="1">
    <location>
        <begin position="861"/>
        <end position="879"/>
    </location>
</feature>
<dbReference type="EMBL" id="QKZK01000019">
    <property type="protein sequence ID" value="PZX14532.1"/>
    <property type="molecule type" value="Genomic_DNA"/>
</dbReference>
<dbReference type="SUPFAM" id="SSF82866">
    <property type="entry name" value="Multidrug efflux transporter AcrB transmembrane domain"/>
    <property type="match status" value="2"/>
</dbReference>
<dbReference type="InterPro" id="IPR001036">
    <property type="entry name" value="Acrflvin-R"/>
</dbReference>
<dbReference type="SUPFAM" id="SSF82714">
    <property type="entry name" value="Multidrug efflux transporter AcrB TolC docking domain, DN and DC subdomains"/>
    <property type="match status" value="2"/>
</dbReference>
<feature type="transmembrane region" description="Helical" evidence="1">
    <location>
        <begin position="962"/>
        <end position="981"/>
    </location>
</feature>
<comment type="caution">
    <text evidence="2">The sequence shown here is derived from an EMBL/GenBank/DDBJ whole genome shotgun (WGS) entry which is preliminary data.</text>
</comment>
<gene>
    <name evidence="2" type="ORF">LX69_02358</name>
</gene>
<accession>A0A2W7NTH2</accession>
<feature type="transmembrane region" description="Helical" evidence="1">
    <location>
        <begin position="12"/>
        <end position="30"/>
    </location>
</feature>
<evidence type="ECO:0000256" key="1">
    <source>
        <dbReference type="SAM" id="Phobius"/>
    </source>
</evidence>
<dbReference type="SUPFAM" id="SSF82693">
    <property type="entry name" value="Multidrug efflux transporter AcrB pore domain, PN1, PN2, PC1 and PC2 subdomains"/>
    <property type="match status" value="3"/>
</dbReference>
<protein>
    <submittedName>
        <fullName evidence="2">HAE1 family hydrophobic/amphiphilic exporter-1</fullName>
    </submittedName>
</protein>
<dbReference type="GO" id="GO:0042910">
    <property type="term" value="F:xenobiotic transmembrane transporter activity"/>
    <property type="evidence" value="ECO:0007669"/>
    <property type="project" value="TreeGrafter"/>
</dbReference>
<feature type="transmembrane region" description="Helical" evidence="1">
    <location>
        <begin position="916"/>
        <end position="941"/>
    </location>
</feature>
<dbReference type="Gene3D" id="3.30.70.1320">
    <property type="entry name" value="Multidrug efflux transporter AcrB pore domain like"/>
    <property type="match status" value="1"/>
</dbReference>
<dbReference type="Gene3D" id="3.30.2090.10">
    <property type="entry name" value="Multidrug efflux transporter AcrB TolC docking domain, DN and DC subdomains"/>
    <property type="match status" value="2"/>
</dbReference>
<dbReference type="OrthoDB" id="9757876at2"/>
<evidence type="ECO:0000313" key="3">
    <source>
        <dbReference type="Proteomes" id="UP000249239"/>
    </source>
</evidence>
<keyword evidence="1" id="KW-0812">Transmembrane</keyword>
<keyword evidence="1" id="KW-0472">Membrane</keyword>
<dbReference type="PRINTS" id="PR00702">
    <property type="entry name" value="ACRIFLAVINRP"/>
</dbReference>
<organism evidence="2 3">
    <name type="scientific">Breznakibacter xylanolyticus</name>
    <dbReference type="NCBI Taxonomy" id="990"/>
    <lineage>
        <taxon>Bacteria</taxon>
        <taxon>Pseudomonadati</taxon>
        <taxon>Bacteroidota</taxon>
        <taxon>Bacteroidia</taxon>
        <taxon>Marinilabiliales</taxon>
        <taxon>Marinilabiliaceae</taxon>
        <taxon>Breznakibacter</taxon>
    </lineage>
</organism>
<dbReference type="PANTHER" id="PTHR32063">
    <property type="match status" value="1"/>
</dbReference>
<dbReference type="AlphaFoldDB" id="A0A2W7NTH2"/>
<evidence type="ECO:0000313" key="2">
    <source>
        <dbReference type="EMBL" id="PZX14532.1"/>
    </source>
</evidence>
<feature type="transmembrane region" description="Helical" evidence="1">
    <location>
        <begin position="358"/>
        <end position="377"/>
    </location>
</feature>